<feature type="transmembrane region" description="Helical" evidence="1">
    <location>
        <begin position="12"/>
        <end position="36"/>
    </location>
</feature>
<feature type="transmembrane region" description="Helical" evidence="1">
    <location>
        <begin position="212"/>
        <end position="241"/>
    </location>
</feature>
<comment type="caution">
    <text evidence="2">The sequence shown here is derived from an EMBL/GenBank/DDBJ whole genome shotgun (WGS) entry which is preliminary data.</text>
</comment>
<organism evidence="2 3">
    <name type="scientific">Candidatus Aquirickettsiella gammari</name>
    <dbReference type="NCBI Taxonomy" id="2016198"/>
    <lineage>
        <taxon>Bacteria</taxon>
        <taxon>Pseudomonadati</taxon>
        <taxon>Pseudomonadota</taxon>
        <taxon>Gammaproteobacteria</taxon>
        <taxon>Legionellales</taxon>
        <taxon>Coxiellaceae</taxon>
        <taxon>Candidatus Aquirickettsiella</taxon>
    </lineage>
</organism>
<keyword evidence="1" id="KW-0472">Membrane</keyword>
<accession>A0A370CHB0</accession>
<feature type="transmembrane region" description="Helical" evidence="1">
    <location>
        <begin position="133"/>
        <end position="158"/>
    </location>
</feature>
<sequence length="483" mass="54972">MSFVCKRALTIAKLITTLPLSFAYILYILHIIRSGLRIVNYFHKVKNKNLGDTLKLFFAIFKVSIAVIALILLACGFAIPAILLSVFFAYNILKLINNSVILLFSTIAYLKIDKHCVEQQWARAQYQDNIKKHLTMLATGLLYMLITCIFIAASALIWTNPLLILADVFMGVVILASAIYCGYLITQNLKKTYRETWLTTAQKADIKRFLTLFGLAMTGLILTVTSPLLGAFSISLALILLSTEDIFLSIYYHFYSVYVPNPTPANLAANNVLVASSNSHYYQTAFPVLHLQSDDTQANKIFLLKVSWVKLLQLENKIKKLSSASKLSSFFLDRKKLVSKKKYLMQELMWALNIANKEELIHLFIISIMSLYQNRQQLLAPHSAIAASLTLKTRENIKNIACLEENLAELLDTNTRDYFAEPRNPDLKKNLLFNLFSLSQNQTLAEKESIDKPKQFYQSFWKKLSDCEVLSQAFQTFRKMSMA</sequence>
<proteinExistence type="predicted"/>
<keyword evidence="1" id="KW-0812">Transmembrane</keyword>
<evidence type="ECO:0000313" key="3">
    <source>
        <dbReference type="Proteomes" id="UP000226429"/>
    </source>
</evidence>
<keyword evidence="3" id="KW-1185">Reference proteome</keyword>
<keyword evidence="1" id="KW-1133">Transmembrane helix</keyword>
<reference evidence="2 3" key="1">
    <citation type="journal article" date="2017" name="Int. J. Syst. Evol. Microbiol.">
        <title>Aquarickettsiella crustaci n. gen. n. sp. (Gammaproteobacteria: Legionellales: Coxiellaceae); a bacterial pathogen of the freshwater crustacean: Gammarus fossarum (Malacostraca: Amphipoda).</title>
        <authorList>
            <person name="Bojko J."/>
            <person name="Dunn A.M."/>
            <person name="Stebbing P.D."/>
            <person name="Van Aerle R."/>
            <person name="Bacela-Spychalska K."/>
            <person name="Bean T.P."/>
            <person name="Stentiford G.D."/>
        </authorList>
    </citation>
    <scope>NUCLEOTIDE SEQUENCE [LARGE SCALE GENOMIC DNA]</scope>
    <source>
        <strain evidence="2">RA15029</strain>
    </source>
</reference>
<name>A0A370CHB0_9COXI</name>
<protein>
    <submittedName>
        <fullName evidence="2">Uncharacterized protein</fullName>
    </submittedName>
</protein>
<gene>
    <name evidence="2" type="ORF">CFE62_006935</name>
</gene>
<evidence type="ECO:0000313" key="2">
    <source>
        <dbReference type="EMBL" id="RDH39834.1"/>
    </source>
</evidence>
<dbReference type="AlphaFoldDB" id="A0A370CHB0"/>
<dbReference type="Proteomes" id="UP000226429">
    <property type="component" value="Unassembled WGS sequence"/>
</dbReference>
<feature type="transmembrane region" description="Helical" evidence="1">
    <location>
        <begin position="164"/>
        <end position="185"/>
    </location>
</feature>
<evidence type="ECO:0000256" key="1">
    <source>
        <dbReference type="SAM" id="Phobius"/>
    </source>
</evidence>
<dbReference type="EMBL" id="NMOS02000034">
    <property type="protein sequence ID" value="RDH39834.1"/>
    <property type="molecule type" value="Genomic_DNA"/>
</dbReference>
<reference evidence="2 3" key="2">
    <citation type="journal article" date="2018" name="J. Invertebr. Pathol.">
        <title>'Candidatus Aquirickettsiella gammari' (Gammaproteobacteria: Legionellales: Coxiellaceae): A bacterial pathogen of the freshwater crustacean Gammarus fossarum (Malacostraca: Amphipoda).</title>
        <authorList>
            <person name="Bojko J."/>
            <person name="Dunn A.M."/>
            <person name="Stebbing P.D."/>
            <person name="van Aerle R."/>
            <person name="Bacela-Spychalska K."/>
            <person name="Bean T.P."/>
            <person name="Urrutia A."/>
            <person name="Stentiford G.D."/>
        </authorList>
    </citation>
    <scope>NUCLEOTIDE SEQUENCE [LARGE SCALE GENOMIC DNA]</scope>
    <source>
        <strain evidence="2">RA15029</strain>
    </source>
</reference>
<feature type="transmembrane region" description="Helical" evidence="1">
    <location>
        <begin position="56"/>
        <end position="89"/>
    </location>
</feature>